<dbReference type="EMBL" id="GBRH01163073">
    <property type="protein sequence ID" value="JAE34823.1"/>
    <property type="molecule type" value="Transcribed_RNA"/>
</dbReference>
<accession>A0A0A9HPH3</accession>
<dbReference type="AlphaFoldDB" id="A0A0A9HPH3"/>
<organism evidence="1">
    <name type="scientific">Arundo donax</name>
    <name type="common">Giant reed</name>
    <name type="synonym">Donax arundinaceus</name>
    <dbReference type="NCBI Taxonomy" id="35708"/>
    <lineage>
        <taxon>Eukaryota</taxon>
        <taxon>Viridiplantae</taxon>
        <taxon>Streptophyta</taxon>
        <taxon>Embryophyta</taxon>
        <taxon>Tracheophyta</taxon>
        <taxon>Spermatophyta</taxon>
        <taxon>Magnoliopsida</taxon>
        <taxon>Liliopsida</taxon>
        <taxon>Poales</taxon>
        <taxon>Poaceae</taxon>
        <taxon>PACMAD clade</taxon>
        <taxon>Arundinoideae</taxon>
        <taxon>Arundineae</taxon>
        <taxon>Arundo</taxon>
    </lineage>
</organism>
<proteinExistence type="predicted"/>
<evidence type="ECO:0000313" key="1">
    <source>
        <dbReference type="EMBL" id="JAE34823.1"/>
    </source>
</evidence>
<reference evidence="1" key="2">
    <citation type="journal article" date="2015" name="Data Brief">
        <title>Shoot transcriptome of the giant reed, Arundo donax.</title>
        <authorList>
            <person name="Barrero R.A."/>
            <person name="Guerrero F.D."/>
            <person name="Moolhuijzen P."/>
            <person name="Goolsby J.A."/>
            <person name="Tidwell J."/>
            <person name="Bellgard S.E."/>
            <person name="Bellgard M.I."/>
        </authorList>
    </citation>
    <scope>NUCLEOTIDE SEQUENCE</scope>
    <source>
        <tissue evidence="1">Shoot tissue taken approximately 20 cm above the soil surface</tissue>
    </source>
</reference>
<reference evidence="1" key="1">
    <citation type="submission" date="2014-09" db="EMBL/GenBank/DDBJ databases">
        <authorList>
            <person name="Magalhaes I.L.F."/>
            <person name="Oliveira U."/>
            <person name="Santos F.R."/>
            <person name="Vidigal T.H.D.A."/>
            <person name="Brescovit A.D."/>
            <person name="Santos A.J."/>
        </authorList>
    </citation>
    <scope>NUCLEOTIDE SEQUENCE</scope>
    <source>
        <tissue evidence="1">Shoot tissue taken approximately 20 cm above the soil surface</tissue>
    </source>
</reference>
<sequence>MFCLQKNQNPRESCNALLEEHDYAMSDETFNTIRQHSSY</sequence>
<protein>
    <submittedName>
        <fullName evidence="1">Uncharacterized protein</fullName>
    </submittedName>
</protein>
<name>A0A0A9HPH3_ARUDO</name>